<evidence type="ECO:0000256" key="6">
    <source>
        <dbReference type="ARBA" id="ARBA00048348"/>
    </source>
</evidence>
<dbReference type="EMBL" id="CP002198">
    <property type="protein sequence ID" value="ADN13420.1"/>
    <property type="molecule type" value="Genomic_DNA"/>
</dbReference>
<accession>E0UIW1</accession>
<evidence type="ECO:0000256" key="4">
    <source>
        <dbReference type="ARBA" id="ARBA00022833"/>
    </source>
</evidence>
<comment type="similarity">
    <text evidence="1">Belongs to the beta-class carbonic anhydrase family.</text>
</comment>
<evidence type="ECO:0000256" key="7">
    <source>
        <dbReference type="PIRSR" id="PIRSR601765-1"/>
    </source>
</evidence>
<dbReference type="InterPro" id="IPR001765">
    <property type="entry name" value="Carbonic_anhydrase"/>
</dbReference>
<evidence type="ECO:0000256" key="2">
    <source>
        <dbReference type="ARBA" id="ARBA00012925"/>
    </source>
</evidence>
<feature type="binding site" evidence="7">
    <location>
        <position position="148"/>
    </location>
    <ligand>
        <name>Zn(2+)</name>
        <dbReference type="ChEBI" id="CHEBI:29105"/>
    </ligand>
</feature>
<proteinExistence type="inferred from homology"/>
<dbReference type="SMART" id="SM00947">
    <property type="entry name" value="Pro_CA"/>
    <property type="match status" value="1"/>
</dbReference>
<gene>
    <name evidence="8" type="ordered locus">Cyan7822_1422</name>
</gene>
<feature type="binding site" evidence="7">
    <location>
        <position position="97"/>
    </location>
    <ligand>
        <name>Zn(2+)</name>
        <dbReference type="ChEBI" id="CHEBI:29105"/>
    </ligand>
</feature>
<keyword evidence="9" id="KW-1185">Reference proteome</keyword>
<evidence type="ECO:0000313" key="8">
    <source>
        <dbReference type="EMBL" id="ADN13420.1"/>
    </source>
</evidence>
<dbReference type="Pfam" id="PF00484">
    <property type="entry name" value="Pro_CA"/>
    <property type="match status" value="1"/>
</dbReference>
<dbReference type="RefSeq" id="WP_013321527.1">
    <property type="nucleotide sequence ID" value="NC_014501.1"/>
</dbReference>
<dbReference type="PANTHER" id="PTHR11002">
    <property type="entry name" value="CARBONIC ANHYDRASE"/>
    <property type="match status" value="1"/>
</dbReference>
<comment type="cofactor">
    <cofactor evidence="7">
        <name>Zn(2+)</name>
        <dbReference type="ChEBI" id="CHEBI:29105"/>
    </cofactor>
    <text evidence="7">Binds 1 zinc ion per subunit.</text>
</comment>
<dbReference type="STRING" id="497965.Cyan7822_1422"/>
<dbReference type="HOGENOM" id="CLU_053879_4_2_3"/>
<dbReference type="Proteomes" id="UP000008206">
    <property type="component" value="Chromosome"/>
</dbReference>
<dbReference type="GO" id="GO:0004089">
    <property type="term" value="F:carbonate dehydratase activity"/>
    <property type="evidence" value="ECO:0007669"/>
    <property type="project" value="UniProtKB-EC"/>
</dbReference>
<name>E0UIW1_GLOV7</name>
<dbReference type="EC" id="4.2.1.1" evidence="2"/>
<dbReference type="PANTHER" id="PTHR11002:SF76">
    <property type="entry name" value="CARBONIC ANHYDRASE"/>
    <property type="match status" value="1"/>
</dbReference>
<organism evidence="8 9">
    <name type="scientific">Gloeothece verrucosa (strain PCC 7822)</name>
    <name type="common">Cyanothece sp. (strain PCC 7822)</name>
    <dbReference type="NCBI Taxonomy" id="497965"/>
    <lineage>
        <taxon>Bacteria</taxon>
        <taxon>Bacillati</taxon>
        <taxon>Cyanobacteriota</taxon>
        <taxon>Cyanophyceae</taxon>
        <taxon>Oscillatoriophycideae</taxon>
        <taxon>Chroococcales</taxon>
        <taxon>Aphanothecaceae</taxon>
        <taxon>Gloeothece</taxon>
        <taxon>Gloeothece verrucosa</taxon>
    </lineage>
</organism>
<dbReference type="AlphaFoldDB" id="E0UIW1"/>
<comment type="catalytic activity">
    <reaction evidence="6">
        <text>hydrogencarbonate + H(+) = CO2 + H2O</text>
        <dbReference type="Rhea" id="RHEA:10748"/>
        <dbReference type="ChEBI" id="CHEBI:15377"/>
        <dbReference type="ChEBI" id="CHEBI:15378"/>
        <dbReference type="ChEBI" id="CHEBI:16526"/>
        <dbReference type="ChEBI" id="CHEBI:17544"/>
        <dbReference type="EC" id="4.2.1.1"/>
    </reaction>
</comment>
<evidence type="ECO:0000256" key="5">
    <source>
        <dbReference type="ARBA" id="ARBA00023239"/>
    </source>
</evidence>
<dbReference type="CDD" id="cd03378">
    <property type="entry name" value="beta_CA_cladeC"/>
    <property type="match status" value="1"/>
</dbReference>
<dbReference type="SUPFAM" id="SSF53056">
    <property type="entry name" value="beta-carbonic anhydrase, cab"/>
    <property type="match status" value="1"/>
</dbReference>
<evidence type="ECO:0000313" key="9">
    <source>
        <dbReference type="Proteomes" id="UP000008206"/>
    </source>
</evidence>
<dbReference type="Gene3D" id="3.40.1050.10">
    <property type="entry name" value="Carbonic anhydrase"/>
    <property type="match status" value="1"/>
</dbReference>
<protein>
    <recommendedName>
        <fullName evidence="2">carbonic anhydrase</fullName>
        <ecNumber evidence="2">4.2.1.1</ecNumber>
    </recommendedName>
</protein>
<keyword evidence="5" id="KW-0456">Lyase</keyword>
<keyword evidence="3 7" id="KW-0479">Metal-binding</keyword>
<dbReference type="InterPro" id="IPR036874">
    <property type="entry name" value="Carbonic_anhydrase_sf"/>
</dbReference>
<reference evidence="9" key="1">
    <citation type="journal article" date="2011" name="MBio">
        <title>Novel metabolic attributes of the genus Cyanothece, comprising a group of unicellular nitrogen-fixing Cyanobacteria.</title>
        <authorList>
            <person name="Bandyopadhyay A."/>
            <person name="Elvitigala T."/>
            <person name="Welsh E."/>
            <person name="Stockel J."/>
            <person name="Liberton M."/>
            <person name="Min H."/>
            <person name="Sherman L.A."/>
            <person name="Pakrasi H.B."/>
        </authorList>
    </citation>
    <scope>NUCLEOTIDE SEQUENCE [LARGE SCALE GENOMIC DNA]</scope>
    <source>
        <strain evidence="9">PCC 7822</strain>
    </source>
</reference>
<feature type="binding site" evidence="7">
    <location>
        <position position="95"/>
    </location>
    <ligand>
        <name>Zn(2+)</name>
        <dbReference type="ChEBI" id="CHEBI:29105"/>
    </ligand>
</feature>
<dbReference type="GO" id="GO:0008270">
    <property type="term" value="F:zinc ion binding"/>
    <property type="evidence" value="ECO:0007669"/>
    <property type="project" value="InterPro"/>
</dbReference>
<dbReference type="KEGG" id="cyj:Cyan7822_1422"/>
<feature type="binding site" evidence="7">
    <location>
        <position position="151"/>
    </location>
    <ligand>
        <name>Zn(2+)</name>
        <dbReference type="ChEBI" id="CHEBI:29105"/>
    </ligand>
</feature>
<evidence type="ECO:0000256" key="1">
    <source>
        <dbReference type="ARBA" id="ARBA00006217"/>
    </source>
</evidence>
<sequence length="239" mass="25359">MDNNKPLMNLSRRNAIKYGGGFLGTGLLAAALGSNLNSPEPVVAQSEVNSEQALAQLMAGNKRFVAGKSKYPNQNLTRLQQVALGQKPFAAVLSCADSRVPVEIIFDQGFGDIFVVRDAGNIATDEEIGSLEFGTLVLGAKVLLVIGHEACGAVVSTLKGAEVPGSISSIIEAIEPAVATYKGQQDNKQAVRQAVEANVRYQVKTLEKSPVLSKLIQEGKLKIVGAYYSLSTREITLVS</sequence>
<keyword evidence="4 7" id="KW-0862">Zinc</keyword>
<evidence type="ECO:0000256" key="3">
    <source>
        <dbReference type="ARBA" id="ARBA00022723"/>
    </source>
</evidence>
<dbReference type="eggNOG" id="COG0288">
    <property type="taxonomic scope" value="Bacteria"/>
</dbReference>